<evidence type="ECO:0000313" key="2">
    <source>
        <dbReference type="EMBL" id="MDR7296893.1"/>
    </source>
</evidence>
<dbReference type="EMBL" id="JAVDXQ010000003">
    <property type="protein sequence ID" value="MDR7296893.1"/>
    <property type="molecule type" value="Genomic_DNA"/>
</dbReference>
<sequence length="139" mass="15524">MISTPRLKQLLVAASLGLALGTAAARDEPMWVPDRVSVQQHASITQDSLRTAIIRAGARRNWQLLDEAPGELRLKQSRQGKHEATVKVAYDVTGYQLSYANSYNLNADVERQRIHPTYNLWLRNLSGDIASEVTLLTLK</sequence>
<comment type="caution">
    <text evidence="2">The sequence shown here is derived from an EMBL/GenBank/DDBJ whole genome shotgun (WGS) entry which is preliminary data.</text>
</comment>
<reference evidence="2 3" key="1">
    <citation type="submission" date="2023-07" db="EMBL/GenBank/DDBJ databases">
        <title>Sorghum-associated microbial communities from plants grown in Nebraska, USA.</title>
        <authorList>
            <person name="Schachtman D."/>
        </authorList>
    </citation>
    <scope>NUCLEOTIDE SEQUENCE [LARGE SCALE GENOMIC DNA]</scope>
    <source>
        <strain evidence="2 3">BE310</strain>
    </source>
</reference>
<name>A0ABU1Z8G4_9BURK</name>
<accession>A0ABU1Z8G4</accession>
<dbReference type="RefSeq" id="WP_056873258.1">
    <property type="nucleotide sequence ID" value="NZ_JAVDXQ010000003.1"/>
</dbReference>
<proteinExistence type="predicted"/>
<feature type="chain" id="PRO_5047258186" evidence="1">
    <location>
        <begin position="25"/>
        <end position="139"/>
    </location>
</feature>
<evidence type="ECO:0000313" key="3">
    <source>
        <dbReference type="Proteomes" id="UP001180536"/>
    </source>
</evidence>
<keyword evidence="3" id="KW-1185">Reference proteome</keyword>
<protein>
    <submittedName>
        <fullName evidence="2">Uncharacterized protein</fullName>
    </submittedName>
</protein>
<gene>
    <name evidence="2" type="ORF">J2X16_002240</name>
</gene>
<evidence type="ECO:0000256" key="1">
    <source>
        <dbReference type="SAM" id="SignalP"/>
    </source>
</evidence>
<keyword evidence="1" id="KW-0732">Signal</keyword>
<dbReference type="Proteomes" id="UP001180536">
    <property type="component" value="Unassembled WGS sequence"/>
</dbReference>
<organism evidence="2 3">
    <name type="scientific">Pelomonas aquatica</name>
    <dbReference type="NCBI Taxonomy" id="431058"/>
    <lineage>
        <taxon>Bacteria</taxon>
        <taxon>Pseudomonadati</taxon>
        <taxon>Pseudomonadota</taxon>
        <taxon>Betaproteobacteria</taxon>
        <taxon>Burkholderiales</taxon>
        <taxon>Sphaerotilaceae</taxon>
        <taxon>Roseateles</taxon>
    </lineage>
</organism>
<feature type="signal peptide" evidence="1">
    <location>
        <begin position="1"/>
        <end position="24"/>
    </location>
</feature>